<dbReference type="Pfam" id="PF11061">
    <property type="entry name" value="Tsr0524-like"/>
    <property type="match status" value="1"/>
</dbReference>
<comment type="caution">
    <text evidence="1">The sequence shown here is derived from an EMBL/GenBank/DDBJ whole genome shotgun (WGS) entry which is preliminary data.</text>
</comment>
<dbReference type="InterPro" id="IPR021291">
    <property type="entry name" value="Tsr0524-like"/>
</dbReference>
<proteinExistence type="predicted"/>
<protein>
    <submittedName>
        <fullName evidence="1">Cytochrome B6</fullName>
    </submittedName>
</protein>
<sequence>MEIGQKVKVVRLRDRVSPPIVKRLGQVGIIQGYKMTDSSGVGI</sequence>
<feature type="non-terminal residue" evidence="1">
    <location>
        <position position="43"/>
    </location>
</feature>
<gene>
    <name evidence="1" type="ORF">DP116_18385</name>
</gene>
<keyword evidence="2" id="KW-1185">Reference proteome</keyword>
<dbReference type="EMBL" id="QMEB01000153">
    <property type="protein sequence ID" value="NMG21308.1"/>
    <property type="molecule type" value="Genomic_DNA"/>
</dbReference>
<organism evidence="1 2">
    <name type="scientific">Brasilonema bromeliae SPC951</name>
    <dbReference type="NCBI Taxonomy" id="385972"/>
    <lineage>
        <taxon>Bacteria</taxon>
        <taxon>Bacillati</taxon>
        <taxon>Cyanobacteriota</taxon>
        <taxon>Cyanophyceae</taxon>
        <taxon>Nostocales</taxon>
        <taxon>Scytonemataceae</taxon>
        <taxon>Brasilonema</taxon>
        <taxon>Bromeliae group (in: Brasilonema)</taxon>
    </lineage>
</organism>
<evidence type="ECO:0000313" key="1">
    <source>
        <dbReference type="EMBL" id="NMG21308.1"/>
    </source>
</evidence>
<dbReference type="RefSeq" id="WP_169156551.1">
    <property type="nucleotide sequence ID" value="NZ_CAWPJE010000146.1"/>
</dbReference>
<reference evidence="1 2" key="1">
    <citation type="submission" date="2018-06" db="EMBL/GenBank/DDBJ databases">
        <title>Comparative genomics of Brasilonema spp. strains.</title>
        <authorList>
            <person name="Alvarenga D.O."/>
            <person name="Fiore M.F."/>
            <person name="Varani A.M."/>
        </authorList>
    </citation>
    <scope>NUCLEOTIDE SEQUENCE [LARGE SCALE GENOMIC DNA]</scope>
    <source>
        <strain evidence="1 2">SPC951</strain>
    </source>
</reference>
<dbReference type="Proteomes" id="UP000718564">
    <property type="component" value="Unassembled WGS sequence"/>
</dbReference>
<name>A0ABX1PBF1_9CYAN</name>
<evidence type="ECO:0000313" key="2">
    <source>
        <dbReference type="Proteomes" id="UP000718564"/>
    </source>
</evidence>
<accession>A0ABX1PBF1</accession>